<dbReference type="KEGG" id="sgs:AVL59_16460"/>
<proteinExistence type="predicted"/>
<dbReference type="Proteomes" id="UP001519309">
    <property type="component" value="Unassembled WGS sequence"/>
</dbReference>
<sequence>MSGNPFEDPEGTYLVLVNDEGQYSLWPASAEVPAGWRTDLGESPRDTALDHINAVWTDMRPRSLVRTMETDTARPPSP</sequence>
<protein>
    <submittedName>
        <fullName evidence="3">MbtH protein</fullName>
    </submittedName>
    <submittedName>
        <fullName evidence="2">Protein mbtH</fullName>
    </submittedName>
</protein>
<dbReference type="PANTHER" id="PTHR38444">
    <property type="entry name" value="ENTEROBACTIN BIOSYNTHESIS PROTEIN YBDZ"/>
    <property type="match status" value="1"/>
</dbReference>
<dbReference type="STRING" id="68214.AVL59_16460"/>
<reference evidence="3 5" key="2">
    <citation type="submission" date="2021-03" db="EMBL/GenBank/DDBJ databases">
        <title>Genomic Encyclopedia of Type Strains, Phase IV (KMG-IV): sequencing the most valuable type-strain genomes for metagenomic binning, comparative biology and taxonomic classification.</title>
        <authorList>
            <person name="Goeker M."/>
        </authorList>
    </citation>
    <scope>NUCLEOTIDE SEQUENCE [LARGE SCALE GENOMIC DNA]</scope>
    <source>
        <strain evidence="3 5">DSM 40499</strain>
    </source>
</reference>
<dbReference type="Gene3D" id="3.90.820.10">
    <property type="entry name" value="Structural Genomics, Unknown Function 30-nov-00 1gh9 Mol_id"/>
    <property type="match status" value="1"/>
</dbReference>
<dbReference type="InterPro" id="IPR038020">
    <property type="entry name" value="MbtH-like_sf"/>
</dbReference>
<evidence type="ECO:0000313" key="4">
    <source>
        <dbReference type="Proteomes" id="UP000092659"/>
    </source>
</evidence>
<dbReference type="EMBL" id="CP016279">
    <property type="protein sequence ID" value="ANP51003.1"/>
    <property type="molecule type" value="Genomic_DNA"/>
</dbReference>
<organism evidence="2 4">
    <name type="scientific">Streptomyces griseochromogenes</name>
    <dbReference type="NCBI Taxonomy" id="68214"/>
    <lineage>
        <taxon>Bacteria</taxon>
        <taxon>Bacillati</taxon>
        <taxon>Actinomycetota</taxon>
        <taxon>Actinomycetes</taxon>
        <taxon>Kitasatosporales</taxon>
        <taxon>Streptomycetaceae</taxon>
        <taxon>Streptomyces</taxon>
    </lineage>
</organism>
<reference evidence="2 4" key="1">
    <citation type="submission" date="2016-06" db="EMBL/GenBank/DDBJ databases">
        <title>Complete genome sequence of Streptomyces griseochromogenes ATCC 14511, the Blasticidin S producer.</title>
        <authorList>
            <person name="Wu L."/>
        </authorList>
    </citation>
    <scope>NUCLEOTIDE SEQUENCE [LARGE SCALE GENOMIC DNA]</scope>
    <source>
        <strain evidence="2 4">ATCC 14511</strain>
    </source>
</reference>
<feature type="domain" description="MbtH-like" evidence="1">
    <location>
        <begin position="4"/>
        <end position="54"/>
    </location>
</feature>
<evidence type="ECO:0000259" key="1">
    <source>
        <dbReference type="SMART" id="SM00923"/>
    </source>
</evidence>
<dbReference type="Proteomes" id="UP000092659">
    <property type="component" value="Chromosome"/>
</dbReference>
<dbReference type="EMBL" id="JAGGLP010000010">
    <property type="protein sequence ID" value="MBP2052067.1"/>
    <property type="molecule type" value="Genomic_DNA"/>
</dbReference>
<dbReference type="PANTHER" id="PTHR38444:SF1">
    <property type="entry name" value="ENTEROBACTIN BIOSYNTHESIS PROTEIN YBDZ"/>
    <property type="match status" value="1"/>
</dbReference>
<accession>A0A1B1AWR1</accession>
<dbReference type="RefSeq" id="WP_067304736.1">
    <property type="nucleotide sequence ID" value="NZ_CP016279.1"/>
</dbReference>
<dbReference type="InterPro" id="IPR037407">
    <property type="entry name" value="MLP_fam"/>
</dbReference>
<dbReference type="Pfam" id="PF03621">
    <property type="entry name" value="MbtH"/>
    <property type="match status" value="1"/>
</dbReference>
<dbReference type="InterPro" id="IPR005153">
    <property type="entry name" value="MbtH-like_dom"/>
</dbReference>
<dbReference type="SMART" id="SM00923">
    <property type="entry name" value="MbtH"/>
    <property type="match status" value="1"/>
</dbReference>
<dbReference type="GO" id="GO:0005829">
    <property type="term" value="C:cytosol"/>
    <property type="evidence" value="ECO:0007669"/>
    <property type="project" value="TreeGrafter"/>
</dbReference>
<dbReference type="AlphaFoldDB" id="A0A1B1AWR1"/>
<evidence type="ECO:0000313" key="5">
    <source>
        <dbReference type="Proteomes" id="UP001519309"/>
    </source>
</evidence>
<dbReference type="SUPFAM" id="SSF160582">
    <property type="entry name" value="MbtH-like"/>
    <property type="match status" value="1"/>
</dbReference>
<dbReference type="GO" id="GO:0019290">
    <property type="term" value="P:siderophore biosynthetic process"/>
    <property type="evidence" value="ECO:0007669"/>
    <property type="project" value="TreeGrafter"/>
</dbReference>
<evidence type="ECO:0000313" key="2">
    <source>
        <dbReference type="EMBL" id="ANP51003.1"/>
    </source>
</evidence>
<keyword evidence="5" id="KW-1185">Reference proteome</keyword>
<evidence type="ECO:0000313" key="3">
    <source>
        <dbReference type="EMBL" id="MBP2052067.1"/>
    </source>
</evidence>
<gene>
    <name evidence="2" type="ORF">AVL59_16460</name>
    <name evidence="3" type="ORF">J2Z21_005049</name>
</gene>
<dbReference type="OrthoDB" id="7584480at2"/>
<name>A0A1B1AWR1_9ACTN</name>